<gene>
    <name evidence="1" type="primary">RvY_14152-1</name>
    <name evidence="1" type="synonym">RvY_14152.1</name>
    <name evidence="1" type="ORF">RvY_14152</name>
</gene>
<sequence>MEIISVPTFGSKYDDLWQITTVVSRTTFTKQSPSFPHLTVYVAQRGSPNGCACHLRGILGNK</sequence>
<dbReference type="AlphaFoldDB" id="A0A1D1VQD4"/>
<reference evidence="1 2" key="1">
    <citation type="journal article" date="2016" name="Nat. Commun.">
        <title>Extremotolerant tardigrade genome and improved radiotolerance of human cultured cells by tardigrade-unique protein.</title>
        <authorList>
            <person name="Hashimoto T."/>
            <person name="Horikawa D.D."/>
            <person name="Saito Y."/>
            <person name="Kuwahara H."/>
            <person name="Kozuka-Hata H."/>
            <person name="Shin-I T."/>
            <person name="Minakuchi Y."/>
            <person name="Ohishi K."/>
            <person name="Motoyama A."/>
            <person name="Aizu T."/>
            <person name="Enomoto A."/>
            <person name="Kondo K."/>
            <person name="Tanaka S."/>
            <person name="Hara Y."/>
            <person name="Koshikawa S."/>
            <person name="Sagara H."/>
            <person name="Miura T."/>
            <person name="Yokobori S."/>
            <person name="Miyagawa K."/>
            <person name="Suzuki Y."/>
            <person name="Kubo T."/>
            <person name="Oyama M."/>
            <person name="Kohara Y."/>
            <person name="Fujiyama A."/>
            <person name="Arakawa K."/>
            <person name="Katayama T."/>
            <person name="Toyoda A."/>
            <person name="Kunieda T."/>
        </authorList>
    </citation>
    <scope>NUCLEOTIDE SEQUENCE [LARGE SCALE GENOMIC DNA]</scope>
    <source>
        <strain evidence="1 2">YOKOZUNA-1</strain>
    </source>
</reference>
<evidence type="ECO:0000313" key="1">
    <source>
        <dbReference type="EMBL" id="GAV03772.1"/>
    </source>
</evidence>
<keyword evidence="2" id="KW-1185">Reference proteome</keyword>
<evidence type="ECO:0000313" key="2">
    <source>
        <dbReference type="Proteomes" id="UP000186922"/>
    </source>
</evidence>
<name>A0A1D1VQD4_RAMVA</name>
<proteinExistence type="predicted"/>
<comment type="caution">
    <text evidence="1">The sequence shown here is derived from an EMBL/GenBank/DDBJ whole genome shotgun (WGS) entry which is preliminary data.</text>
</comment>
<protein>
    <submittedName>
        <fullName evidence="1">Uncharacterized protein</fullName>
    </submittedName>
</protein>
<organism evidence="1 2">
    <name type="scientific">Ramazzottius varieornatus</name>
    <name type="common">Water bear</name>
    <name type="synonym">Tardigrade</name>
    <dbReference type="NCBI Taxonomy" id="947166"/>
    <lineage>
        <taxon>Eukaryota</taxon>
        <taxon>Metazoa</taxon>
        <taxon>Ecdysozoa</taxon>
        <taxon>Tardigrada</taxon>
        <taxon>Eutardigrada</taxon>
        <taxon>Parachela</taxon>
        <taxon>Hypsibioidea</taxon>
        <taxon>Ramazzottiidae</taxon>
        <taxon>Ramazzottius</taxon>
    </lineage>
</organism>
<dbReference type="EMBL" id="BDGG01000010">
    <property type="protein sequence ID" value="GAV03772.1"/>
    <property type="molecule type" value="Genomic_DNA"/>
</dbReference>
<dbReference type="Proteomes" id="UP000186922">
    <property type="component" value="Unassembled WGS sequence"/>
</dbReference>
<accession>A0A1D1VQD4</accession>